<dbReference type="Pfam" id="PF19553">
    <property type="entry name" value="DUF6076"/>
    <property type="match status" value="1"/>
</dbReference>
<sequence length="365" mass="42241">METKRLIETENSIQEFTVQFYGGTVMIEQNQLPLGQISCELLDYPVEELLALHDEAVRLFSIVRDSLFARDKEKSPALAAAVQRQLNRALKHVYPLPLFSLLNIDRDTYGTMLEELCRSAPEEFQKAVTPGTPENEALSSFFGKLFRLPDELLCFRSYVSTMLDFYFEPPGRRNAEHYAVGVYRFFSDAAVQEALRAALPPYPTFEFLQSRPVMTEYVTMPDPVQPEKYILAERVVFSSLADFLHMDLFRGLMHGNVPRRCHNCRKFFLLQNGYDVRYCTRIAPGETKRTCRQVGAHNKQADRDSKTPVQIEYENTYNRLKKRKARGRISTDEWNALVARAQDIREQAQRGGLSDFEMKKMFEEI</sequence>
<gene>
    <name evidence="1" type="ORF">TQ39_19840</name>
</gene>
<keyword evidence="2" id="KW-1185">Reference proteome</keyword>
<reference evidence="1" key="1">
    <citation type="submission" date="2015-02" db="EMBL/GenBank/DDBJ databases">
        <title>A novel member of the family Ruminococcaceae isolated from human feces.</title>
        <authorList>
            <person name="Shkoporov A.N."/>
            <person name="Chaplin A.V."/>
            <person name="Motuzova O.V."/>
            <person name="Kafarskaia L.I."/>
            <person name="Khokhlova E.V."/>
            <person name="Efimov B.A."/>
        </authorList>
    </citation>
    <scope>NUCLEOTIDE SEQUENCE [LARGE SCALE GENOMIC DNA]</scope>
    <source>
        <strain evidence="1">585-1</strain>
    </source>
</reference>
<dbReference type="AlphaFoldDB" id="A0A0D8IV03"/>
<dbReference type="EMBL" id="JXXK01000085">
    <property type="protein sequence ID" value="KJF38141.1"/>
    <property type="molecule type" value="Genomic_DNA"/>
</dbReference>
<name>A0A0D8IV03_9FIRM</name>
<dbReference type="Proteomes" id="UP000032483">
    <property type="component" value="Unassembled WGS sequence"/>
</dbReference>
<organism evidence="1 2">
    <name type="scientific">Ruthenibacterium lactatiformans</name>
    <dbReference type="NCBI Taxonomy" id="1550024"/>
    <lineage>
        <taxon>Bacteria</taxon>
        <taxon>Bacillati</taxon>
        <taxon>Bacillota</taxon>
        <taxon>Clostridia</taxon>
        <taxon>Eubacteriales</taxon>
        <taxon>Oscillospiraceae</taxon>
        <taxon>Ruthenibacterium</taxon>
    </lineage>
</organism>
<evidence type="ECO:0000313" key="2">
    <source>
        <dbReference type="Proteomes" id="UP000032483"/>
    </source>
</evidence>
<dbReference type="InterPro" id="IPR045722">
    <property type="entry name" value="DUF6076"/>
</dbReference>
<evidence type="ECO:0000313" key="1">
    <source>
        <dbReference type="EMBL" id="KJF38141.1"/>
    </source>
</evidence>
<proteinExistence type="predicted"/>
<protein>
    <submittedName>
        <fullName evidence="1">Uncharacterized protein</fullName>
    </submittedName>
</protein>
<accession>A0A0D8IV03</accession>
<comment type="caution">
    <text evidence="1">The sequence shown here is derived from an EMBL/GenBank/DDBJ whole genome shotgun (WGS) entry which is preliminary data.</text>
</comment>
<dbReference type="RefSeq" id="WP_050006800.1">
    <property type="nucleotide sequence ID" value="NZ_JXXK01000085.1"/>
</dbReference>
<dbReference type="GeneID" id="42858771"/>